<dbReference type="SUPFAM" id="SSF64263">
    <property type="entry name" value="Prokaryotic ribosomal protein L17"/>
    <property type="match status" value="1"/>
</dbReference>
<dbReference type="STRING" id="1076935.U4KXS9"/>
<dbReference type="Proteomes" id="UP000018144">
    <property type="component" value="Unassembled WGS sequence"/>
</dbReference>
<organism evidence="9 10">
    <name type="scientific">Pyronema omphalodes (strain CBS 100304)</name>
    <name type="common">Pyronema confluens</name>
    <dbReference type="NCBI Taxonomy" id="1076935"/>
    <lineage>
        <taxon>Eukaryota</taxon>
        <taxon>Fungi</taxon>
        <taxon>Dikarya</taxon>
        <taxon>Ascomycota</taxon>
        <taxon>Pezizomycotina</taxon>
        <taxon>Pezizomycetes</taxon>
        <taxon>Pezizales</taxon>
        <taxon>Pyronemataceae</taxon>
        <taxon>Pyronema</taxon>
    </lineage>
</organism>
<evidence type="ECO:0000256" key="2">
    <source>
        <dbReference type="ARBA" id="ARBA00008777"/>
    </source>
</evidence>
<reference evidence="9 10" key="1">
    <citation type="journal article" date="2013" name="PLoS Genet.">
        <title>The genome and development-dependent transcriptomes of Pyronema confluens: a window into fungal evolution.</title>
        <authorList>
            <person name="Traeger S."/>
            <person name="Altegoer F."/>
            <person name="Freitag M."/>
            <person name="Gabaldon T."/>
            <person name="Kempken F."/>
            <person name="Kumar A."/>
            <person name="Marcet-Houben M."/>
            <person name="Poggeler S."/>
            <person name="Stajich J.E."/>
            <person name="Nowrousian M."/>
        </authorList>
    </citation>
    <scope>NUCLEOTIDE SEQUENCE [LARGE SCALE GENOMIC DNA]</scope>
    <source>
        <strain evidence="10">CBS 100304</strain>
        <tissue evidence="9">Vegetative mycelium</tissue>
    </source>
</reference>
<dbReference type="PANTHER" id="PTHR14413">
    <property type="entry name" value="RIBOSOMAL PROTEIN L17"/>
    <property type="match status" value="1"/>
</dbReference>
<dbReference type="NCBIfam" id="TIGR00059">
    <property type="entry name" value="L17"/>
    <property type="match status" value="1"/>
</dbReference>
<dbReference type="EMBL" id="HF935329">
    <property type="protein sequence ID" value="CCX06977.1"/>
    <property type="molecule type" value="Genomic_DNA"/>
</dbReference>
<comment type="subcellular location">
    <subcellularLocation>
        <location evidence="1">Mitochondrion</location>
    </subcellularLocation>
</comment>
<proteinExistence type="inferred from homology"/>
<dbReference type="HAMAP" id="MF_01368">
    <property type="entry name" value="Ribosomal_bL17"/>
    <property type="match status" value="1"/>
</dbReference>
<evidence type="ECO:0000256" key="7">
    <source>
        <dbReference type="ARBA" id="ARBA00037226"/>
    </source>
</evidence>
<keyword evidence="10" id="KW-1185">Reference proteome</keyword>
<dbReference type="InterPro" id="IPR000456">
    <property type="entry name" value="Ribosomal_bL17"/>
</dbReference>
<dbReference type="GO" id="GO:0003735">
    <property type="term" value="F:structural constituent of ribosome"/>
    <property type="evidence" value="ECO:0007669"/>
    <property type="project" value="InterPro"/>
</dbReference>
<dbReference type="GO" id="GO:0005762">
    <property type="term" value="C:mitochondrial large ribosomal subunit"/>
    <property type="evidence" value="ECO:0007669"/>
    <property type="project" value="TreeGrafter"/>
</dbReference>
<dbReference type="PANTHER" id="PTHR14413:SF16">
    <property type="entry name" value="LARGE RIBOSOMAL SUBUNIT PROTEIN BL17M"/>
    <property type="match status" value="1"/>
</dbReference>
<dbReference type="PROSITE" id="PS01167">
    <property type="entry name" value="RIBOSOMAL_L17"/>
    <property type="match status" value="1"/>
</dbReference>
<evidence type="ECO:0000313" key="9">
    <source>
        <dbReference type="EMBL" id="CCX06977.1"/>
    </source>
</evidence>
<comment type="similarity">
    <text evidence="2 8">Belongs to the bacterial ribosomal protein bL17 family.</text>
</comment>
<evidence type="ECO:0000256" key="4">
    <source>
        <dbReference type="ARBA" id="ARBA00023128"/>
    </source>
</evidence>
<accession>U4KXS9</accession>
<protein>
    <recommendedName>
        <fullName evidence="6">Large ribosomal subunit protein bL17m</fullName>
    </recommendedName>
</protein>
<evidence type="ECO:0000256" key="6">
    <source>
        <dbReference type="ARBA" id="ARBA00035290"/>
    </source>
</evidence>
<name>U4KXS9_PYROM</name>
<dbReference type="AlphaFoldDB" id="U4KXS9"/>
<dbReference type="InterPro" id="IPR036373">
    <property type="entry name" value="Ribosomal_bL17_sf"/>
</dbReference>
<evidence type="ECO:0000313" key="10">
    <source>
        <dbReference type="Proteomes" id="UP000018144"/>
    </source>
</evidence>
<keyword evidence="3 8" id="KW-0689">Ribosomal protein</keyword>
<gene>
    <name evidence="9" type="ORF">PCON_06564</name>
</gene>
<dbReference type="Pfam" id="PF01196">
    <property type="entry name" value="Ribosomal_L17"/>
    <property type="match status" value="1"/>
</dbReference>
<sequence>MYTKVRKLGRKSSHRIALLRNLVTSLVEHETISTTYPKAKEAQKLAEKVITLAKKNTEASRERAKQILFRPHDNLPKLFGTLAERYKERPGGYTRVLRIEPLKTDQAPSAILEFVDGPKDMRFHMTAKTIAACQAEKKDMSDFTVKNIKKVTQFRSNGQAELEKLVQKLRTTTV</sequence>
<dbReference type="FunFam" id="3.90.1030.10:FF:000005">
    <property type="entry name" value="Probable 50S ribosomal protein L17"/>
    <property type="match status" value="1"/>
</dbReference>
<comment type="function">
    <text evidence="7">Component of the mitochondrial ribosome (mitoribosome), a dedicated translation machinery responsible for the synthesis of mitochondrial genome-encoded proteins, including at least some of the essential transmembrane subunits of the mitochondrial respiratory chain. The mitoribosomes are attached to the mitochondrial inner membrane and translation products are cotranslationally integrated into the membrane.</text>
</comment>
<evidence type="ECO:0000256" key="8">
    <source>
        <dbReference type="RuleBase" id="RU000660"/>
    </source>
</evidence>
<dbReference type="OrthoDB" id="275000at2759"/>
<evidence type="ECO:0000256" key="1">
    <source>
        <dbReference type="ARBA" id="ARBA00004173"/>
    </source>
</evidence>
<dbReference type="GO" id="GO:0006412">
    <property type="term" value="P:translation"/>
    <property type="evidence" value="ECO:0007669"/>
    <property type="project" value="InterPro"/>
</dbReference>
<dbReference type="InterPro" id="IPR047859">
    <property type="entry name" value="Ribosomal_bL17_CS"/>
</dbReference>
<evidence type="ECO:0000256" key="5">
    <source>
        <dbReference type="ARBA" id="ARBA00023274"/>
    </source>
</evidence>
<keyword evidence="4" id="KW-0496">Mitochondrion</keyword>
<dbReference type="Gene3D" id="3.90.1030.10">
    <property type="entry name" value="Ribosomal protein L17"/>
    <property type="match status" value="1"/>
</dbReference>
<evidence type="ECO:0000256" key="3">
    <source>
        <dbReference type="ARBA" id="ARBA00022980"/>
    </source>
</evidence>
<keyword evidence="5 8" id="KW-0687">Ribonucleoprotein</keyword>
<dbReference type="eggNOG" id="KOG3280">
    <property type="taxonomic scope" value="Eukaryota"/>
</dbReference>
<dbReference type="OMA" id="HIQTTYA"/>